<dbReference type="EMBL" id="QZAA01000005">
    <property type="protein sequence ID" value="RQD78720.1"/>
    <property type="molecule type" value="Genomic_DNA"/>
</dbReference>
<feature type="domain" description="IclR-ED" evidence="7">
    <location>
        <begin position="73"/>
        <end position="257"/>
    </location>
</feature>
<proteinExistence type="predicted"/>
<dbReference type="PROSITE" id="PS51077">
    <property type="entry name" value="HTH_ICLR"/>
    <property type="match status" value="1"/>
</dbReference>
<dbReference type="InterPro" id="IPR029016">
    <property type="entry name" value="GAF-like_dom_sf"/>
</dbReference>
<dbReference type="GO" id="GO:0045892">
    <property type="term" value="P:negative regulation of DNA-templated transcription"/>
    <property type="evidence" value="ECO:0007669"/>
    <property type="project" value="TreeGrafter"/>
</dbReference>
<evidence type="ECO:0000259" key="7">
    <source>
        <dbReference type="PROSITE" id="PS51078"/>
    </source>
</evidence>
<feature type="domain" description="HTH iclR-type" evidence="6">
    <location>
        <begin position="10"/>
        <end position="72"/>
    </location>
</feature>
<accession>A0A424YJ94</accession>
<dbReference type="GO" id="GO:0003677">
    <property type="term" value="F:DNA binding"/>
    <property type="evidence" value="ECO:0007669"/>
    <property type="project" value="UniProtKB-KW"/>
</dbReference>
<evidence type="ECO:0000313" key="8">
    <source>
        <dbReference type="EMBL" id="RQD78720.1"/>
    </source>
</evidence>
<dbReference type="InterPro" id="IPR014757">
    <property type="entry name" value="Tscrpt_reg_IclR_C"/>
</dbReference>
<dbReference type="InterPro" id="IPR036390">
    <property type="entry name" value="WH_DNA-bd_sf"/>
</dbReference>
<comment type="caution">
    <text evidence="8">The sequence shown here is derived from an EMBL/GenBank/DDBJ whole genome shotgun (WGS) entry which is preliminary data.</text>
</comment>
<dbReference type="Gene3D" id="3.30.450.40">
    <property type="match status" value="1"/>
</dbReference>
<dbReference type="InterPro" id="IPR050707">
    <property type="entry name" value="HTH_MetabolicPath_Reg"/>
</dbReference>
<dbReference type="PROSITE" id="PS51078">
    <property type="entry name" value="ICLR_ED"/>
    <property type="match status" value="1"/>
</dbReference>
<dbReference type="Pfam" id="PF09339">
    <property type="entry name" value="HTH_IclR"/>
    <property type="match status" value="1"/>
</dbReference>
<gene>
    <name evidence="8" type="ORF">D5R97_00090</name>
</gene>
<protein>
    <recommendedName>
        <fullName evidence="5">Glycerol operon regulatory protein</fullName>
    </recommendedName>
</protein>
<dbReference type="SUPFAM" id="SSF46785">
    <property type="entry name" value="Winged helix' DNA-binding domain"/>
    <property type="match status" value="1"/>
</dbReference>
<dbReference type="Pfam" id="PF01614">
    <property type="entry name" value="IclR_C"/>
    <property type="match status" value="1"/>
</dbReference>
<dbReference type="SMART" id="SM00346">
    <property type="entry name" value="HTH_ICLR"/>
    <property type="match status" value="1"/>
</dbReference>
<dbReference type="InterPro" id="IPR036388">
    <property type="entry name" value="WH-like_DNA-bd_sf"/>
</dbReference>
<evidence type="ECO:0000259" key="6">
    <source>
        <dbReference type="PROSITE" id="PS51077"/>
    </source>
</evidence>
<dbReference type="PANTHER" id="PTHR30136">
    <property type="entry name" value="HELIX-TURN-HELIX TRANSCRIPTIONAL REGULATOR, ICLR FAMILY"/>
    <property type="match status" value="1"/>
</dbReference>
<dbReference type="GO" id="GO:0003700">
    <property type="term" value="F:DNA-binding transcription factor activity"/>
    <property type="evidence" value="ECO:0007669"/>
    <property type="project" value="TreeGrafter"/>
</dbReference>
<dbReference type="Proteomes" id="UP000285138">
    <property type="component" value="Unassembled WGS sequence"/>
</dbReference>
<organism evidence="8 9">
    <name type="scientific">Candidatus Syntrophonatronum acetioxidans</name>
    <dbReference type="NCBI Taxonomy" id="1795816"/>
    <lineage>
        <taxon>Bacteria</taxon>
        <taxon>Bacillati</taxon>
        <taxon>Bacillota</taxon>
        <taxon>Clostridia</taxon>
        <taxon>Eubacteriales</taxon>
        <taxon>Syntrophomonadaceae</taxon>
        <taxon>Candidatus Syntrophonatronum</taxon>
    </lineage>
</organism>
<dbReference type="FunFam" id="1.10.10.10:FF:000056">
    <property type="entry name" value="IclR family transcriptional regulator"/>
    <property type="match status" value="1"/>
</dbReference>
<dbReference type="Gene3D" id="1.10.10.10">
    <property type="entry name" value="Winged helix-like DNA-binding domain superfamily/Winged helix DNA-binding domain"/>
    <property type="match status" value="1"/>
</dbReference>
<keyword evidence="1" id="KW-0805">Transcription regulation</keyword>
<sequence>MKNNKKGHRVQSVERALLLLEILSEVGEPTTLSELSEKANLNISTVHRLLHTLMANHFVEQDLNSGKYRLGLRLFEIGSKALYSLDIRQVAKPHLQEVVHKCNETANMAILEQGEVVYIEQVESQNTIKMFARIGSRGPAHCTAAGKALLAYQEMPELERIISSKGLPRFTDNTITEPDKLKEKLEKIRKQGYALDLEEMDEGVNCIAVPIMNHEGKVIAAISISGLASRMSRDRLEEIHREYLKEAGHKISQDLGYKESLSQQGMLS</sequence>
<evidence type="ECO:0000256" key="3">
    <source>
        <dbReference type="ARBA" id="ARBA00023163"/>
    </source>
</evidence>
<evidence type="ECO:0000256" key="5">
    <source>
        <dbReference type="ARBA" id="ARBA00070406"/>
    </source>
</evidence>
<dbReference type="PANTHER" id="PTHR30136:SF24">
    <property type="entry name" value="HTH-TYPE TRANSCRIPTIONAL REPRESSOR ALLR"/>
    <property type="match status" value="1"/>
</dbReference>
<keyword evidence="3" id="KW-0804">Transcription</keyword>
<reference evidence="8 9" key="1">
    <citation type="submission" date="2018-08" db="EMBL/GenBank/DDBJ databases">
        <title>The metabolism and importance of syntrophic acetate oxidation coupled to methane or sulfide production in haloalkaline environments.</title>
        <authorList>
            <person name="Timmers P.H.A."/>
            <person name="Vavourakis C.D."/>
            <person name="Sorokin D.Y."/>
            <person name="Sinninghe Damste J.S."/>
            <person name="Muyzer G."/>
            <person name="Stams A.J.M."/>
            <person name="Plugge C.M."/>
        </authorList>
    </citation>
    <scope>NUCLEOTIDE SEQUENCE [LARGE SCALE GENOMIC DNA]</scope>
    <source>
        <strain evidence="8">MSAO_Bac1</strain>
    </source>
</reference>
<dbReference type="AlphaFoldDB" id="A0A424YJ94"/>
<dbReference type="SUPFAM" id="SSF55781">
    <property type="entry name" value="GAF domain-like"/>
    <property type="match status" value="1"/>
</dbReference>
<comment type="function">
    <text evidence="4">May be an activator protein for the gylABX operon.</text>
</comment>
<evidence type="ECO:0000256" key="1">
    <source>
        <dbReference type="ARBA" id="ARBA00023015"/>
    </source>
</evidence>
<name>A0A424YJ94_9FIRM</name>
<evidence type="ECO:0000256" key="4">
    <source>
        <dbReference type="ARBA" id="ARBA00058938"/>
    </source>
</evidence>
<evidence type="ECO:0000256" key="2">
    <source>
        <dbReference type="ARBA" id="ARBA00023125"/>
    </source>
</evidence>
<dbReference type="InterPro" id="IPR005471">
    <property type="entry name" value="Tscrpt_reg_IclR_N"/>
</dbReference>
<keyword evidence="2" id="KW-0238">DNA-binding</keyword>
<evidence type="ECO:0000313" key="9">
    <source>
        <dbReference type="Proteomes" id="UP000285138"/>
    </source>
</evidence>